<keyword evidence="3" id="KW-1185">Reference proteome</keyword>
<protein>
    <submittedName>
        <fullName evidence="2">META domain-containing protein</fullName>
    </submittedName>
</protein>
<evidence type="ECO:0000313" key="3">
    <source>
        <dbReference type="Proteomes" id="UP001501470"/>
    </source>
</evidence>
<accession>A0ABP4P6P1</accession>
<dbReference type="Proteomes" id="UP001501470">
    <property type="component" value="Unassembled WGS sequence"/>
</dbReference>
<dbReference type="Gene3D" id="2.40.128.270">
    <property type="match status" value="2"/>
</dbReference>
<feature type="domain" description="DUF306" evidence="1">
    <location>
        <begin position="136"/>
        <end position="241"/>
    </location>
</feature>
<dbReference type="InterPro" id="IPR053147">
    <property type="entry name" value="Hsp_HslJ-like"/>
</dbReference>
<evidence type="ECO:0000313" key="2">
    <source>
        <dbReference type="EMBL" id="GAA1573613.1"/>
    </source>
</evidence>
<dbReference type="EMBL" id="BAAAQD010000050">
    <property type="protein sequence ID" value="GAA1573613.1"/>
    <property type="molecule type" value="Genomic_DNA"/>
</dbReference>
<dbReference type="PANTHER" id="PTHR35535:SF2">
    <property type="entry name" value="DUF306 DOMAIN-CONTAINING PROTEIN"/>
    <property type="match status" value="1"/>
</dbReference>
<dbReference type="Pfam" id="PF03724">
    <property type="entry name" value="META"/>
    <property type="match status" value="2"/>
</dbReference>
<dbReference type="PANTHER" id="PTHR35535">
    <property type="entry name" value="HEAT SHOCK PROTEIN HSLJ"/>
    <property type="match status" value="1"/>
</dbReference>
<organism evidence="2 3">
    <name type="scientific">Dactylosporangium maewongense</name>
    <dbReference type="NCBI Taxonomy" id="634393"/>
    <lineage>
        <taxon>Bacteria</taxon>
        <taxon>Bacillati</taxon>
        <taxon>Actinomycetota</taxon>
        <taxon>Actinomycetes</taxon>
        <taxon>Micromonosporales</taxon>
        <taxon>Micromonosporaceae</taxon>
        <taxon>Dactylosporangium</taxon>
    </lineage>
</organism>
<sequence length="254" mass="25888">MLTVVLLSALGLAGCARENAAGGGGPWGRTFLSQSTSRPLVPGTRIELRFSDGKVGFQAGCNYISGAARIDGGRLVVSEVASTAMGCDPQRAEQDTWLATFLEAGPELRLDGANLVLEGGGTTVSFVEGSVAEPDAQLVGPEWTVDTLVDGQTSGSVPAGVRAHLTFTIDGKVTGSGGCNSLTGTYTVDTETITFTAVASTRKACAEAGLVEDKVLHVLRGTAQFRIEAGRLTLTAADGTGLGLTAGRATPSPS</sequence>
<comment type="caution">
    <text evidence="2">The sequence shown here is derived from an EMBL/GenBank/DDBJ whole genome shotgun (WGS) entry which is preliminary data.</text>
</comment>
<feature type="domain" description="DUF306" evidence="1">
    <location>
        <begin position="42"/>
        <end position="121"/>
    </location>
</feature>
<evidence type="ECO:0000259" key="1">
    <source>
        <dbReference type="Pfam" id="PF03724"/>
    </source>
</evidence>
<name>A0ABP4P6P1_9ACTN</name>
<reference evidence="3" key="1">
    <citation type="journal article" date="2019" name="Int. J. Syst. Evol. Microbiol.">
        <title>The Global Catalogue of Microorganisms (GCM) 10K type strain sequencing project: providing services to taxonomists for standard genome sequencing and annotation.</title>
        <authorList>
            <consortium name="The Broad Institute Genomics Platform"/>
            <consortium name="The Broad Institute Genome Sequencing Center for Infectious Disease"/>
            <person name="Wu L."/>
            <person name="Ma J."/>
        </authorList>
    </citation>
    <scope>NUCLEOTIDE SEQUENCE [LARGE SCALE GENOMIC DNA]</scope>
    <source>
        <strain evidence="3">JCM 15933</strain>
    </source>
</reference>
<gene>
    <name evidence="2" type="ORF">GCM10009827_114390</name>
</gene>
<dbReference type="InterPro" id="IPR038670">
    <property type="entry name" value="HslJ-like_sf"/>
</dbReference>
<proteinExistence type="predicted"/>
<dbReference type="InterPro" id="IPR005184">
    <property type="entry name" value="DUF306_Meta_HslJ"/>
</dbReference>